<reference evidence="5 6" key="1">
    <citation type="submission" date="2024-07" db="EMBL/GenBank/DDBJ databases">
        <title>Molecular mechanisms and environmental adaptations of flagellar loss and biofilm growth of Rhodanobacter under environmental stress.</title>
        <authorList>
            <person name="Chen M."/>
        </authorList>
    </citation>
    <scope>NUCLEOTIDE SEQUENCE [LARGE SCALE GENOMIC DNA]</scope>
    <source>
        <strain evidence="5 6">RS22</strain>
    </source>
</reference>
<feature type="domain" description="CENP-V/GFA" evidence="4">
    <location>
        <begin position="10"/>
        <end position="129"/>
    </location>
</feature>
<evidence type="ECO:0000313" key="5">
    <source>
        <dbReference type="EMBL" id="MEY2181894.1"/>
    </source>
</evidence>
<dbReference type="InterPro" id="IPR006913">
    <property type="entry name" value="CENP-V/GFA"/>
</dbReference>
<evidence type="ECO:0000256" key="1">
    <source>
        <dbReference type="ARBA" id="ARBA00005495"/>
    </source>
</evidence>
<keyword evidence="2" id="KW-0479">Metal-binding</keyword>
<evidence type="ECO:0000256" key="3">
    <source>
        <dbReference type="ARBA" id="ARBA00022833"/>
    </source>
</evidence>
<sequence>MTQVQQSTTLHGGCHCGSIRVEFTTVRDLASTSPRACDCSFCQKHGAAYISDPSGALRVVAAKPKTLHSYRQGSELARFQLCGQCGVLVAVTFEHKGSTYGAVNVGCLDELGLLGARVPASPQLLSPQEKVSRWLRVWVPNVQLVVSGT</sequence>
<keyword evidence="3" id="KW-0862">Zinc</keyword>
<comment type="caution">
    <text evidence="5">The sequence shown here is derived from an EMBL/GenBank/DDBJ whole genome shotgun (WGS) entry which is preliminary data.</text>
</comment>
<dbReference type="PROSITE" id="PS51891">
    <property type="entry name" value="CENP_V_GFA"/>
    <property type="match status" value="1"/>
</dbReference>
<evidence type="ECO:0000256" key="2">
    <source>
        <dbReference type="ARBA" id="ARBA00022723"/>
    </source>
</evidence>
<organism evidence="5 6">
    <name type="scientific">Rhodanobacter humi</name>
    <dbReference type="NCBI Taxonomy" id="1888173"/>
    <lineage>
        <taxon>Bacteria</taxon>
        <taxon>Pseudomonadati</taxon>
        <taxon>Pseudomonadota</taxon>
        <taxon>Gammaproteobacteria</taxon>
        <taxon>Lysobacterales</taxon>
        <taxon>Rhodanobacteraceae</taxon>
        <taxon>Rhodanobacter</taxon>
    </lineage>
</organism>
<dbReference type="SUPFAM" id="SSF51316">
    <property type="entry name" value="Mss4-like"/>
    <property type="match status" value="1"/>
</dbReference>
<accession>A0ABV4AQS3</accession>
<dbReference type="Proteomes" id="UP001562159">
    <property type="component" value="Unassembled WGS sequence"/>
</dbReference>
<evidence type="ECO:0000313" key="6">
    <source>
        <dbReference type="Proteomes" id="UP001562159"/>
    </source>
</evidence>
<protein>
    <submittedName>
        <fullName evidence="5">GFA family protein</fullName>
    </submittedName>
</protein>
<keyword evidence="6" id="KW-1185">Reference proteome</keyword>
<name>A0ABV4AQS3_9GAMM</name>
<dbReference type="InterPro" id="IPR052355">
    <property type="entry name" value="CENP-V-like"/>
</dbReference>
<dbReference type="PANTHER" id="PTHR28620">
    <property type="entry name" value="CENTROMERE PROTEIN V"/>
    <property type="match status" value="1"/>
</dbReference>
<proteinExistence type="inferred from homology"/>
<evidence type="ECO:0000259" key="4">
    <source>
        <dbReference type="PROSITE" id="PS51891"/>
    </source>
</evidence>
<dbReference type="EMBL" id="JBGBPY010000001">
    <property type="protein sequence ID" value="MEY2181894.1"/>
    <property type="molecule type" value="Genomic_DNA"/>
</dbReference>
<dbReference type="InterPro" id="IPR011057">
    <property type="entry name" value="Mss4-like_sf"/>
</dbReference>
<gene>
    <name evidence="5" type="ORF">AB7878_05645</name>
</gene>
<comment type="similarity">
    <text evidence="1">Belongs to the Gfa family.</text>
</comment>
<dbReference type="PANTHER" id="PTHR28620:SF1">
    <property type="entry name" value="CENP-V_GFA DOMAIN-CONTAINING PROTEIN"/>
    <property type="match status" value="1"/>
</dbReference>
<dbReference type="Pfam" id="PF04828">
    <property type="entry name" value="GFA"/>
    <property type="match status" value="1"/>
</dbReference>
<dbReference type="Gene3D" id="2.170.150.70">
    <property type="match status" value="1"/>
</dbReference>